<reference evidence="3" key="2">
    <citation type="submission" date="2023-07" db="EMBL/GenBank/DDBJ databases">
        <authorList>
            <person name="Yang W."/>
            <person name="Chen J."/>
            <person name="Ji P."/>
            <person name="Hu F."/>
        </authorList>
    </citation>
    <scope>NUCLEOTIDE SEQUENCE</scope>
    <source>
        <strain evidence="3">CRE-138-0111</strain>
    </source>
</reference>
<dbReference type="InterPro" id="IPR000259">
    <property type="entry name" value="Adhesion_dom_fimbrial"/>
</dbReference>
<dbReference type="Pfam" id="PF00419">
    <property type="entry name" value="Fimbrial"/>
    <property type="match status" value="1"/>
</dbReference>
<name>A0AA42K0C0_9GAMM</name>
<evidence type="ECO:0000313" key="4">
    <source>
        <dbReference type="Proteomes" id="UP001156701"/>
    </source>
</evidence>
<dbReference type="PANTHER" id="PTHR33420:SF26">
    <property type="entry name" value="FIMBRIAL SUBUNIT"/>
    <property type="match status" value="1"/>
</dbReference>
<dbReference type="InterPro" id="IPR050263">
    <property type="entry name" value="Bact_Fimbrial_Adh_Pro"/>
</dbReference>
<reference evidence="3" key="3">
    <citation type="journal article" date="2024" name="Int. J. Antimicrob. Agents">
        <title>Identification of a novel Providencia species showing multi-drug-resistant in three patients with hospital-acquired infection.</title>
        <authorList>
            <person name="Yang W."/>
            <person name="Chen J."/>
            <person name="Yang F."/>
            <person name="Ji P."/>
            <person name="Shen S."/>
            <person name="Yin D."/>
            <person name="Hu F."/>
        </authorList>
    </citation>
    <scope>NUCLEOTIDE SEQUENCE</scope>
    <source>
        <strain evidence="3">CRE-138-0111</strain>
    </source>
</reference>
<dbReference type="RefSeq" id="WP_042848202.1">
    <property type="nucleotide sequence ID" value="NZ_JARRYG010000031.1"/>
</dbReference>
<protein>
    <submittedName>
        <fullName evidence="2">Fimbrial protein</fullName>
    </submittedName>
</protein>
<evidence type="ECO:0000259" key="1">
    <source>
        <dbReference type="Pfam" id="PF00419"/>
    </source>
</evidence>
<dbReference type="AlphaFoldDB" id="A0AA42K0C0"/>
<accession>A0AA42K0C0</accession>
<sequence>MNQNIRYATYVFAIALLFFSTKSMSYDAIFNITGRVSANTCSVQSAKTFNVNLGDNIIGWSGFGSGINTKSKKVDWRIDFNCDKDATIYFNFRGNNSSRDRELLMLSPLPGSAKGVGIKTELDFGTSSVTIGFYSSILASYSGVEGKRTLILRSYYVQTDSVVTPGIANASMDIDVTYQ</sequence>
<evidence type="ECO:0000313" key="2">
    <source>
        <dbReference type="EMBL" id="MDG4698646.1"/>
    </source>
</evidence>
<dbReference type="Proteomes" id="UP001156701">
    <property type="component" value="Unassembled WGS sequence"/>
</dbReference>
<evidence type="ECO:0000313" key="3">
    <source>
        <dbReference type="EMBL" id="MDO7856046.1"/>
    </source>
</evidence>
<dbReference type="GO" id="GO:0043709">
    <property type="term" value="P:cell adhesion involved in single-species biofilm formation"/>
    <property type="evidence" value="ECO:0007669"/>
    <property type="project" value="TreeGrafter"/>
</dbReference>
<dbReference type="Proteomes" id="UP001176478">
    <property type="component" value="Unassembled WGS sequence"/>
</dbReference>
<dbReference type="EMBL" id="JAUQTG010000003">
    <property type="protein sequence ID" value="MDO7856046.1"/>
    <property type="molecule type" value="Genomic_DNA"/>
</dbReference>
<dbReference type="InterPro" id="IPR008966">
    <property type="entry name" value="Adhesion_dom_sf"/>
</dbReference>
<dbReference type="GO" id="GO:0009289">
    <property type="term" value="C:pilus"/>
    <property type="evidence" value="ECO:0007669"/>
    <property type="project" value="InterPro"/>
</dbReference>
<proteinExistence type="predicted"/>
<reference evidence="2" key="1">
    <citation type="submission" date="2023-03" db="EMBL/GenBank/DDBJ databases">
        <title>a new species belonging to Providencia genus.</title>
        <authorList>
            <person name="Yang W."/>
            <person name="Hu F."/>
            <person name="Shen S."/>
            <person name="Ding L."/>
            <person name="Yin D."/>
        </authorList>
    </citation>
    <scope>NUCLEOTIDE SEQUENCE</scope>
    <source>
        <strain evidence="2">CRE-3FA-0001</strain>
    </source>
</reference>
<dbReference type="Gene3D" id="2.60.40.1090">
    <property type="entry name" value="Fimbrial-type adhesion domain"/>
    <property type="match status" value="1"/>
</dbReference>
<comment type="caution">
    <text evidence="2">The sequence shown here is derived from an EMBL/GenBank/DDBJ whole genome shotgun (WGS) entry which is preliminary data.</text>
</comment>
<organism evidence="2 4">
    <name type="scientific">Providencia huashanensis</name>
    <dbReference type="NCBI Taxonomy" id="3037798"/>
    <lineage>
        <taxon>Bacteria</taxon>
        <taxon>Pseudomonadati</taxon>
        <taxon>Pseudomonadota</taxon>
        <taxon>Gammaproteobacteria</taxon>
        <taxon>Enterobacterales</taxon>
        <taxon>Morganellaceae</taxon>
        <taxon>Providencia</taxon>
    </lineage>
</organism>
<keyword evidence="5" id="KW-1185">Reference proteome</keyword>
<dbReference type="EMBL" id="JARRYG010000031">
    <property type="protein sequence ID" value="MDG4698646.1"/>
    <property type="molecule type" value="Genomic_DNA"/>
</dbReference>
<dbReference type="PANTHER" id="PTHR33420">
    <property type="entry name" value="FIMBRIAL SUBUNIT ELFA-RELATED"/>
    <property type="match status" value="1"/>
</dbReference>
<dbReference type="SUPFAM" id="SSF49401">
    <property type="entry name" value="Bacterial adhesins"/>
    <property type="match status" value="1"/>
</dbReference>
<feature type="domain" description="Fimbrial-type adhesion" evidence="1">
    <location>
        <begin position="31"/>
        <end position="179"/>
    </location>
</feature>
<evidence type="ECO:0000313" key="5">
    <source>
        <dbReference type="Proteomes" id="UP001176478"/>
    </source>
</evidence>
<gene>
    <name evidence="2" type="ORF">P7V44_20680</name>
    <name evidence="3" type="ORF">Q5E86_06680</name>
</gene>
<dbReference type="InterPro" id="IPR036937">
    <property type="entry name" value="Adhesion_dom_fimbrial_sf"/>
</dbReference>